<dbReference type="AlphaFoldDB" id="A0A2P4UNS0"/>
<proteinExistence type="predicted"/>
<sequence length="398" mass="43710">MSEPTIDVPWGTIPRELIDPVLPYVDDAAREMMEFIQQRIPEYARPIDSNYGRKMWDAIRRAVSDFLVVVSRPDASWAPLHAIYAEIGAYEARKGRSLESLQTAMRLCGQVAARRFAKDTTRFGWPPEMLGKLTESLFAYLDAISESAAMGYAAARDRPETQRAQLRARLHAMLTGEGLVDRVAVAQLARSAGWTTPSTIAVMAVRPPANGTPPPVLPPQVLTDWSGPAPSLIVPDPDGPAGARLRSGLNGLASAMGPTVDLSRGAVSLRWARRALDLAEDGRITARDGVVHCLDHLPTLVASAALDLLEAALPQRLAPLMDLSPNRRERVVSTLLAYMETGRNAAAAAQRLQVHKQTVRYRLANLEDVLSQELSDPDRYLELMLLLHTWRHLGSETP</sequence>
<protein>
    <submittedName>
        <fullName evidence="3">Uncharacterized protein</fullName>
    </submittedName>
</protein>
<dbReference type="Pfam" id="PF25906">
    <property type="entry name" value="PucR-like_N"/>
    <property type="match status" value="1"/>
</dbReference>
<dbReference type="InterPro" id="IPR058663">
    <property type="entry name" value="PucR-like_N"/>
</dbReference>
<feature type="domain" description="PucR-like N-terminal" evidence="2">
    <location>
        <begin position="10"/>
        <end position="174"/>
    </location>
</feature>
<dbReference type="RefSeq" id="WP_103561622.1">
    <property type="nucleotide sequence ID" value="NZ_MTBP01000001.1"/>
</dbReference>
<evidence type="ECO:0000313" key="4">
    <source>
        <dbReference type="Proteomes" id="UP000242367"/>
    </source>
</evidence>
<dbReference type="InterPro" id="IPR025736">
    <property type="entry name" value="PucR_C-HTH_dom"/>
</dbReference>
<accession>A0A2P4UNS0</accession>
<dbReference type="Proteomes" id="UP000242367">
    <property type="component" value="Unassembled WGS sequence"/>
</dbReference>
<dbReference type="InterPro" id="IPR051448">
    <property type="entry name" value="CdaR-like_regulators"/>
</dbReference>
<evidence type="ECO:0000313" key="3">
    <source>
        <dbReference type="EMBL" id="POM26693.1"/>
    </source>
</evidence>
<dbReference type="EMBL" id="MTBP01000001">
    <property type="protein sequence ID" value="POM26693.1"/>
    <property type="molecule type" value="Genomic_DNA"/>
</dbReference>
<gene>
    <name evidence="3" type="ORF">BTM25_10970</name>
</gene>
<dbReference type="Pfam" id="PF13556">
    <property type="entry name" value="HTH_30"/>
    <property type="match status" value="1"/>
</dbReference>
<dbReference type="InterPro" id="IPR042070">
    <property type="entry name" value="PucR_C-HTH_sf"/>
</dbReference>
<dbReference type="PANTHER" id="PTHR33744:SF1">
    <property type="entry name" value="DNA-BINDING TRANSCRIPTIONAL ACTIVATOR ADER"/>
    <property type="match status" value="1"/>
</dbReference>
<reference evidence="3 4" key="1">
    <citation type="journal article" date="2017" name="Chemistry">
        <title>Isolation, Biosynthesis and Chemical Modifications of Rubterolones A-F: Rare Tropolone Alkaloids from Actinomadura sp. 5-2.</title>
        <authorList>
            <person name="Guo H."/>
            <person name="Benndorf R."/>
            <person name="Leichnitz D."/>
            <person name="Klassen J.L."/>
            <person name="Vollmers J."/>
            <person name="Gorls H."/>
            <person name="Steinacker M."/>
            <person name="Weigel C."/>
            <person name="Dahse H.M."/>
            <person name="Kaster A.K."/>
            <person name="de Beer Z.W."/>
            <person name="Poulsen M."/>
            <person name="Beemelmanns C."/>
        </authorList>
    </citation>
    <scope>NUCLEOTIDE SEQUENCE [LARGE SCALE GENOMIC DNA]</scope>
    <source>
        <strain evidence="3 4">5-2</strain>
    </source>
</reference>
<feature type="domain" description="PucR C-terminal helix-turn-helix" evidence="1">
    <location>
        <begin position="332"/>
        <end position="388"/>
    </location>
</feature>
<evidence type="ECO:0000259" key="1">
    <source>
        <dbReference type="Pfam" id="PF13556"/>
    </source>
</evidence>
<keyword evidence="4" id="KW-1185">Reference proteome</keyword>
<dbReference type="Gene3D" id="1.10.10.2840">
    <property type="entry name" value="PucR C-terminal helix-turn-helix domain"/>
    <property type="match status" value="1"/>
</dbReference>
<evidence type="ECO:0000259" key="2">
    <source>
        <dbReference type="Pfam" id="PF25906"/>
    </source>
</evidence>
<dbReference type="PANTHER" id="PTHR33744">
    <property type="entry name" value="CARBOHYDRATE DIACID REGULATOR"/>
    <property type="match status" value="1"/>
</dbReference>
<organism evidence="3 4">
    <name type="scientific">Actinomadura rubteroloni</name>
    <dbReference type="NCBI Taxonomy" id="1926885"/>
    <lineage>
        <taxon>Bacteria</taxon>
        <taxon>Bacillati</taxon>
        <taxon>Actinomycetota</taxon>
        <taxon>Actinomycetes</taxon>
        <taxon>Streptosporangiales</taxon>
        <taxon>Thermomonosporaceae</taxon>
        <taxon>Actinomadura</taxon>
    </lineage>
</organism>
<comment type="caution">
    <text evidence="3">The sequence shown here is derived from an EMBL/GenBank/DDBJ whole genome shotgun (WGS) entry which is preliminary data.</text>
</comment>
<name>A0A2P4UNS0_9ACTN</name>